<sequence>MSTLQSIDAVNLGNHGTIPRDISGFPCPESAHSVEARFELARKGIADLGYVDGLHPDERYKLANPDVPKFINDGRLYYDCEACGLTYAAGGGPGSFGAHPSHICSDGERYVIAVLRPKLFRRATEKIECHAHFNFGHESKMNVSYICVAKSDDGTIDWNLDNVEIAALTRLLHHVVDVVIPYRARLVNDYIYTNSAYFAGQARRFQLVVVTPLSEPLLHFLGKVIGLKYSAKRKAYVEKGKLGIKTKRYPATEERRYQISSFVRMIKHLAAEGIQVHWWPGQAQTIRSARKAFLTKPYVPVMPPPVNTFAPEVVEQVDEVPEDELVAGDSLEGLPDHHEFQDVEYAMSLDGEDAVQQAIWDSLSASADEYSD</sequence>
<dbReference type="EMBL" id="JBANMG010000001">
    <property type="protein sequence ID" value="KAK6957658.1"/>
    <property type="molecule type" value="Genomic_DNA"/>
</dbReference>
<protein>
    <submittedName>
        <fullName evidence="1">Uncharacterized protein</fullName>
    </submittedName>
</protein>
<evidence type="ECO:0000313" key="1">
    <source>
        <dbReference type="EMBL" id="KAK6957658.1"/>
    </source>
</evidence>
<dbReference type="AlphaFoldDB" id="A0AAX6MYD5"/>
<name>A0AAX6MYD5_9PEZI</name>
<proteinExistence type="predicted"/>
<gene>
    <name evidence="1" type="ORF">Daesc_000445</name>
</gene>
<evidence type="ECO:0000313" key="2">
    <source>
        <dbReference type="Proteomes" id="UP001369815"/>
    </source>
</evidence>
<reference evidence="1 2" key="1">
    <citation type="journal article" date="2024" name="Front Chem Biol">
        <title>Unveiling the potential of Daldinia eschscholtzii MFLUCC 19-0629 through bioactivity and bioinformatics studies for enhanced sustainable agriculture production.</title>
        <authorList>
            <person name="Brooks S."/>
            <person name="Weaver J.A."/>
            <person name="Klomchit A."/>
            <person name="Alharthi S.A."/>
            <person name="Onlamun T."/>
            <person name="Nurani R."/>
            <person name="Vong T.K."/>
            <person name="Alberti F."/>
            <person name="Greco C."/>
        </authorList>
    </citation>
    <scope>NUCLEOTIDE SEQUENCE [LARGE SCALE GENOMIC DNA]</scope>
    <source>
        <strain evidence="1">MFLUCC 19-0629</strain>
    </source>
</reference>
<dbReference type="Proteomes" id="UP001369815">
    <property type="component" value="Unassembled WGS sequence"/>
</dbReference>
<comment type="caution">
    <text evidence="1">The sequence shown here is derived from an EMBL/GenBank/DDBJ whole genome shotgun (WGS) entry which is preliminary data.</text>
</comment>
<keyword evidence="2" id="KW-1185">Reference proteome</keyword>
<organism evidence="1 2">
    <name type="scientific">Daldinia eschscholtzii</name>
    <dbReference type="NCBI Taxonomy" id="292717"/>
    <lineage>
        <taxon>Eukaryota</taxon>
        <taxon>Fungi</taxon>
        <taxon>Dikarya</taxon>
        <taxon>Ascomycota</taxon>
        <taxon>Pezizomycotina</taxon>
        <taxon>Sordariomycetes</taxon>
        <taxon>Xylariomycetidae</taxon>
        <taxon>Xylariales</taxon>
        <taxon>Hypoxylaceae</taxon>
        <taxon>Daldinia</taxon>
    </lineage>
</organism>
<accession>A0AAX6MYD5</accession>